<evidence type="ECO:0000313" key="15">
    <source>
        <dbReference type="EMBL" id="EKN28415.1"/>
    </source>
</evidence>
<dbReference type="InterPro" id="IPR023996">
    <property type="entry name" value="TonB-dep_OMP_SusC/RagA"/>
</dbReference>
<keyword evidence="6" id="KW-0408">Iron</keyword>
<evidence type="ECO:0000256" key="13">
    <source>
        <dbReference type="SAM" id="SignalP"/>
    </source>
</evidence>
<comment type="subcellular location">
    <subcellularLocation>
        <location evidence="1 11">Cell outer membrane</location>
        <topology evidence="1 11">Multi-pass membrane protein</topology>
    </subcellularLocation>
</comment>
<comment type="similarity">
    <text evidence="11 12">Belongs to the TonB-dependent receptor family.</text>
</comment>
<proteinExistence type="inferred from homology"/>
<dbReference type="Gene3D" id="2.40.170.20">
    <property type="entry name" value="TonB-dependent receptor, beta-barrel domain"/>
    <property type="match status" value="1"/>
</dbReference>
<keyword evidence="4" id="KW-0410">Iron transport</keyword>
<evidence type="ECO:0000256" key="8">
    <source>
        <dbReference type="ARBA" id="ARBA00023077"/>
    </source>
</evidence>
<keyword evidence="13" id="KW-0732">Signal</keyword>
<dbReference type="Pfam" id="PF07715">
    <property type="entry name" value="Plug"/>
    <property type="match status" value="1"/>
</dbReference>
<dbReference type="Pfam" id="PF13715">
    <property type="entry name" value="CarbopepD_reg_2"/>
    <property type="match status" value="1"/>
</dbReference>
<dbReference type="SMART" id="SM00965">
    <property type="entry name" value="STN"/>
    <property type="match status" value="1"/>
</dbReference>
<dbReference type="InterPro" id="IPR037066">
    <property type="entry name" value="Plug_dom_sf"/>
</dbReference>
<dbReference type="SUPFAM" id="SSF56935">
    <property type="entry name" value="Porins"/>
    <property type="match status" value="1"/>
</dbReference>
<dbReference type="EMBL" id="AGZN01000016">
    <property type="protein sequence ID" value="EKN28415.1"/>
    <property type="molecule type" value="Genomic_DNA"/>
</dbReference>
<name>A0AAD2YIV8_PARDI</name>
<dbReference type="SUPFAM" id="SSF49464">
    <property type="entry name" value="Carboxypeptidase regulatory domain-like"/>
    <property type="match status" value="1"/>
</dbReference>
<dbReference type="InterPro" id="IPR000531">
    <property type="entry name" value="Beta-barrel_TonB"/>
</dbReference>
<evidence type="ECO:0000256" key="5">
    <source>
        <dbReference type="ARBA" id="ARBA00022692"/>
    </source>
</evidence>
<keyword evidence="10 11" id="KW-0998">Cell outer membrane</keyword>
<dbReference type="InterPro" id="IPR011662">
    <property type="entry name" value="Secretin/TonB_short_N"/>
</dbReference>
<dbReference type="InterPro" id="IPR008969">
    <property type="entry name" value="CarboxyPept-like_regulatory"/>
</dbReference>
<evidence type="ECO:0000259" key="14">
    <source>
        <dbReference type="SMART" id="SM00965"/>
    </source>
</evidence>
<protein>
    <submittedName>
        <fullName evidence="15">SusC/RagA family TonB-linked outer membrane protein</fullName>
    </submittedName>
</protein>
<feature type="non-terminal residue" evidence="15">
    <location>
        <position position="1"/>
    </location>
</feature>
<keyword evidence="9 11" id="KW-0472">Membrane</keyword>
<sequence>SSGRTNYNTLKKSLFLGLCLTFCQPYTMAASAQSISLNITKGTITEVFKAIEDQSEYKFFYNDNQINLNKRVDVNIHGESIEQVLNNIFNGTGITYKLVKNHVVLTNKTVKSTELPSTNQNGKRLTGQVIGQDGEPLIGVNVVVKGTTIGSMTDMDGRYVLENVPSNAIVEFSYIGYLQQSINVGNKSSLDITLAEDTQKLDEVVVVGYGSFKKSDLTGAISQIKGEEISALPLRSASDALQGKVAGVTITANSGSPGSLGDVRIRGVGTLSQYGNNPLYVVDGMPQSDIGWLNPRDIENIEVLKDASAQAIYGSRAANGVVLVTTKRGASGDSYRSNIEFDMNIGFQEASKEYDLLDAEGFMEYKNRAYAAAGKELIEDFATPEKREAILSFLDKNGGREGTNWWNAINRKPSEAINQTYNLAFSGGMNKLRYRSSFSYMNHKGILKGSDYERLSGRLNVDTEVTKWLNLSANVNVIYQSRRNVQENDSYNATAFIAAAADPITPIYRDNLVDVPDFLKDRIYNGYEPTNPWSRYTGVLYSNKQNSLAQVERSAQNKWHGIATKSNITGEFKLFPFLTFKSSIAVDLKREQSDGFTPKYYLDGDEYSSYATVSRNIYNTDYWVFDNYLTYTDKFGDHSVSVMAGTSAEKERYEEIAASKQGLANNDSNLQILNAGTINPGASGYYNINTLNSYFGRAFYSYDNRYMITANIRWDGSSKFGAGNRWGFFPSVSGGWNFSEEHFLESTKSWLSQGKLRAGWGEIGNQTIPSGAYLSQYSNGNPSMWYAQYYMLGSGNPVLFASRSQVGNPNLKWETTRQLDLGLDLAFFNGALRATFDYYSRDTKDMLVQVPSPAGLGFPNTPWVNAGSISNKGFEVSIGYDGQIGQDFTYHLNGNVSTYKNKIKDLGSEANIPGKGVHLGYYTYTMTEVGKPIGYYYGYKTDGVFQTQEEIDNYKNNDQVVMPNAKPGDLKFMDLNKDGKLDDEDRTMIGNPHPDFTFGLTLGAEYKGFDFSAFFQGSVGNDLLNIVKYDLYGGVGWYNAPKDILTTFWNGPGSTNENFAIDADSRLNREMSEWFVENGSYVRLKNLQIGYTIPSSITKKITLNNLRVFVAAQNLFTITGYSGLDPEIGEFNQNPIYKGVDMGYYPQARTFMFGISMKL</sequence>
<organism evidence="15 16">
    <name type="scientific">Parabacteroides distasonis CL09T03C24</name>
    <dbReference type="NCBI Taxonomy" id="999417"/>
    <lineage>
        <taxon>Bacteria</taxon>
        <taxon>Pseudomonadati</taxon>
        <taxon>Bacteroidota</taxon>
        <taxon>Bacteroidia</taxon>
        <taxon>Bacteroidales</taxon>
        <taxon>Tannerellaceae</taxon>
        <taxon>Parabacteroides</taxon>
    </lineage>
</organism>
<feature type="domain" description="Secretin/TonB short N-terminal" evidence="14">
    <location>
        <begin position="57"/>
        <end position="108"/>
    </location>
</feature>
<evidence type="ECO:0000256" key="6">
    <source>
        <dbReference type="ARBA" id="ARBA00023004"/>
    </source>
</evidence>
<dbReference type="Pfam" id="PF07660">
    <property type="entry name" value="STN"/>
    <property type="match status" value="1"/>
</dbReference>
<dbReference type="NCBIfam" id="TIGR04057">
    <property type="entry name" value="SusC_RagA_signa"/>
    <property type="match status" value="1"/>
</dbReference>
<dbReference type="AlphaFoldDB" id="A0AAD2YIV8"/>
<dbReference type="NCBIfam" id="TIGR04056">
    <property type="entry name" value="OMP_RagA_SusC"/>
    <property type="match status" value="1"/>
</dbReference>
<dbReference type="PANTHER" id="PTHR32552">
    <property type="entry name" value="FERRICHROME IRON RECEPTOR-RELATED"/>
    <property type="match status" value="1"/>
</dbReference>
<keyword evidence="7" id="KW-0406">Ion transport</keyword>
<keyword evidence="8 12" id="KW-0798">TonB box</keyword>
<dbReference type="GO" id="GO:0009279">
    <property type="term" value="C:cell outer membrane"/>
    <property type="evidence" value="ECO:0007669"/>
    <property type="project" value="UniProtKB-SubCell"/>
</dbReference>
<dbReference type="FunFam" id="2.60.40.1120:FF:000003">
    <property type="entry name" value="Outer membrane protein Omp121"/>
    <property type="match status" value="1"/>
</dbReference>
<evidence type="ECO:0000256" key="9">
    <source>
        <dbReference type="ARBA" id="ARBA00023136"/>
    </source>
</evidence>
<accession>A0AAD2YIV8</accession>
<feature type="chain" id="PRO_5041906102" evidence="13">
    <location>
        <begin position="30"/>
        <end position="1159"/>
    </location>
</feature>
<dbReference type="PROSITE" id="PS52016">
    <property type="entry name" value="TONB_DEPENDENT_REC_3"/>
    <property type="match status" value="1"/>
</dbReference>
<keyword evidence="3 11" id="KW-1134">Transmembrane beta strand</keyword>
<feature type="signal peptide" evidence="13">
    <location>
        <begin position="1"/>
        <end position="29"/>
    </location>
</feature>
<evidence type="ECO:0000256" key="4">
    <source>
        <dbReference type="ARBA" id="ARBA00022496"/>
    </source>
</evidence>
<keyword evidence="5 11" id="KW-0812">Transmembrane</keyword>
<gene>
    <name evidence="15" type="ORF">HMPREF1059_01757</name>
</gene>
<evidence type="ECO:0000256" key="7">
    <source>
        <dbReference type="ARBA" id="ARBA00023065"/>
    </source>
</evidence>
<keyword evidence="2 11" id="KW-0813">Transport</keyword>
<dbReference type="FunFam" id="2.170.130.10:FF:000008">
    <property type="entry name" value="SusC/RagA family TonB-linked outer membrane protein"/>
    <property type="match status" value="1"/>
</dbReference>
<evidence type="ECO:0000256" key="2">
    <source>
        <dbReference type="ARBA" id="ARBA00022448"/>
    </source>
</evidence>
<evidence type="ECO:0000256" key="12">
    <source>
        <dbReference type="RuleBase" id="RU003357"/>
    </source>
</evidence>
<evidence type="ECO:0000256" key="10">
    <source>
        <dbReference type="ARBA" id="ARBA00023237"/>
    </source>
</evidence>
<dbReference type="InterPro" id="IPR023997">
    <property type="entry name" value="TonB-dep_OMP_SusC/RagA_CS"/>
</dbReference>
<dbReference type="Gene3D" id="2.60.40.1120">
    <property type="entry name" value="Carboxypeptidase-like, regulatory domain"/>
    <property type="match status" value="1"/>
</dbReference>
<evidence type="ECO:0000256" key="3">
    <source>
        <dbReference type="ARBA" id="ARBA00022452"/>
    </source>
</evidence>
<dbReference type="InterPro" id="IPR036942">
    <property type="entry name" value="Beta-barrel_TonB_sf"/>
</dbReference>
<dbReference type="Proteomes" id="UP000006262">
    <property type="component" value="Unassembled WGS sequence"/>
</dbReference>
<reference evidence="15 16" key="1">
    <citation type="submission" date="2012-02" db="EMBL/GenBank/DDBJ databases">
        <title>The Genome Sequence of Parabacteroides distasonis CL09T03C24.</title>
        <authorList>
            <consortium name="The Broad Institute Genome Sequencing Platform"/>
            <person name="Earl A."/>
            <person name="Ward D."/>
            <person name="Feldgarden M."/>
            <person name="Gevers D."/>
            <person name="Zitomersky N.L."/>
            <person name="Coyne M.J."/>
            <person name="Comstock L.E."/>
            <person name="Young S.K."/>
            <person name="Zeng Q."/>
            <person name="Gargeya S."/>
            <person name="Fitzgerald M."/>
            <person name="Haas B."/>
            <person name="Abouelleil A."/>
            <person name="Alvarado L."/>
            <person name="Arachchi H.M."/>
            <person name="Berlin A."/>
            <person name="Chapman S.B."/>
            <person name="Gearin G."/>
            <person name="Goldberg J."/>
            <person name="Griggs A."/>
            <person name="Gujja S."/>
            <person name="Hansen M."/>
            <person name="Heiman D."/>
            <person name="Howarth C."/>
            <person name="Larimer J."/>
            <person name="Lui A."/>
            <person name="MacDonald P.J.P."/>
            <person name="McCowen C."/>
            <person name="Montmayeur A."/>
            <person name="Murphy C."/>
            <person name="Neiman D."/>
            <person name="Pearson M."/>
            <person name="Priest M."/>
            <person name="Roberts A."/>
            <person name="Saif S."/>
            <person name="Shea T."/>
            <person name="Sisk P."/>
            <person name="Stolte C."/>
            <person name="Sykes S."/>
            <person name="Wortman J."/>
            <person name="Nusbaum C."/>
            <person name="Birren B."/>
        </authorList>
    </citation>
    <scope>NUCLEOTIDE SEQUENCE [LARGE SCALE GENOMIC DNA]</scope>
    <source>
        <strain evidence="15 16">CL09T03C24</strain>
    </source>
</reference>
<evidence type="ECO:0000313" key="16">
    <source>
        <dbReference type="Proteomes" id="UP000006262"/>
    </source>
</evidence>
<evidence type="ECO:0000256" key="11">
    <source>
        <dbReference type="PROSITE-ProRule" id="PRU01360"/>
    </source>
</evidence>
<comment type="caution">
    <text evidence="15">The sequence shown here is derived from an EMBL/GenBank/DDBJ whole genome shotgun (WGS) entry which is preliminary data.</text>
</comment>
<dbReference type="InterPro" id="IPR012910">
    <property type="entry name" value="Plug_dom"/>
</dbReference>
<dbReference type="GO" id="GO:0006826">
    <property type="term" value="P:iron ion transport"/>
    <property type="evidence" value="ECO:0007669"/>
    <property type="project" value="UniProtKB-KW"/>
</dbReference>
<dbReference type="Gene3D" id="2.170.130.10">
    <property type="entry name" value="TonB-dependent receptor, plug domain"/>
    <property type="match status" value="1"/>
</dbReference>
<dbReference type="Pfam" id="PF00593">
    <property type="entry name" value="TonB_dep_Rec_b-barrel"/>
    <property type="match status" value="1"/>
</dbReference>
<dbReference type="PANTHER" id="PTHR32552:SF81">
    <property type="entry name" value="TONB-DEPENDENT OUTER MEMBRANE RECEPTOR"/>
    <property type="match status" value="1"/>
</dbReference>
<dbReference type="InterPro" id="IPR039426">
    <property type="entry name" value="TonB-dep_rcpt-like"/>
</dbReference>
<evidence type="ECO:0000256" key="1">
    <source>
        <dbReference type="ARBA" id="ARBA00004571"/>
    </source>
</evidence>